<comment type="subcellular location">
    <subcellularLocation>
        <location evidence="1">Membrane</location>
        <topology evidence="1">Multi-pass membrane protein</topology>
    </subcellularLocation>
</comment>
<dbReference type="GO" id="GO:0016020">
    <property type="term" value="C:membrane"/>
    <property type="evidence" value="ECO:0007669"/>
    <property type="project" value="UniProtKB-SubCell"/>
</dbReference>
<comment type="caution">
    <text evidence="8">The sequence shown here is derived from an EMBL/GenBank/DDBJ whole genome shotgun (WGS) entry which is preliminary data.</text>
</comment>
<evidence type="ECO:0000256" key="1">
    <source>
        <dbReference type="ARBA" id="ARBA00004141"/>
    </source>
</evidence>
<dbReference type="InterPro" id="IPR000109">
    <property type="entry name" value="POT_fam"/>
</dbReference>
<dbReference type="OrthoDB" id="8904098at2759"/>
<keyword evidence="9" id="KW-1185">Reference proteome</keyword>
<proteinExistence type="inferred from homology"/>
<feature type="transmembrane region" description="Helical" evidence="7">
    <location>
        <begin position="481"/>
        <end position="501"/>
    </location>
</feature>
<dbReference type="Gene3D" id="1.20.1250.20">
    <property type="entry name" value="MFS general substrate transporter like domains"/>
    <property type="match status" value="2"/>
</dbReference>
<gene>
    <name evidence="8" type="ORF">pdam_00014103</name>
</gene>
<sequence length="698" mass="77435">MRSTIGMRINSMVISKRYREAAGIVKCSDSLEFAYSQAPEYLKGVIMALFLSASGIGSYIANFVVAIVSSDWYPEKDPNQGHMEYFFFMMASLMTLNFLLFLFIASSYKYKESSSQSEETEEDQDAHELTISVSSKFLDLCRMSATEDGGERAPLISKDQYGKSHSTRGKTNTNCLVSRSDGALSRRQRILNALCILVTESCERLTFYGASANLVLFSKNVLKLESPWPSTITFFFQGTCYVTPLLGGWLADAYLGRFNTIYGCCLWYLVGVMLLATVSITDDMLTSEFDTLARLVYFTIALVLIAFCAGGIKANVAPFGADQVKQDGPRTVQTFYSWYYWFINTGGLVAVTVVVGIQQSNIFSGYVINAGSIIFGLVAFLACRNKYLVKPPVGSQLTEISKITLNAIKNRKQNTGGWMDGAKSRFGGKFNHAKVEDVKAVLRVLPVFITFIFFFTIYLQISTSCLIQGAYMNLKLQNLTMPATSSIAVTIVFVLVLTPLLEHVVYPLMERTGIKLTPLRRIGAGFLSSAASMVVAGLVEMKRREVWLGGHVCTQEVLGEIHNASCLSIFWQTPQFMLIGIGEVLATIAGLEFAYSQAPEYLKGVIMGVFLAATGVGGYLANLLVVVVNSDWYPEKDPNQGHMEYFFFLLSGLMMLNFLLFLYIASSYKYKVSAQLGDESEKEQLEHELTVSTQSMRC</sequence>
<comment type="similarity">
    <text evidence="2">Belongs to the major facilitator superfamily. Proton-dependent oligopeptide transporter (POT/PTR) (TC 2.A.17) family.</text>
</comment>
<keyword evidence="5 7" id="KW-1133">Transmembrane helix</keyword>
<evidence type="ECO:0000313" key="9">
    <source>
        <dbReference type="Proteomes" id="UP000275408"/>
    </source>
</evidence>
<evidence type="ECO:0000256" key="2">
    <source>
        <dbReference type="ARBA" id="ARBA00005982"/>
    </source>
</evidence>
<keyword evidence="4" id="KW-0653">Protein transport</keyword>
<feature type="transmembrane region" description="Helical" evidence="7">
    <location>
        <begin position="576"/>
        <end position="595"/>
    </location>
</feature>
<keyword evidence="6 7" id="KW-0472">Membrane</keyword>
<dbReference type="PANTHER" id="PTHR11654">
    <property type="entry name" value="OLIGOPEPTIDE TRANSPORTER-RELATED"/>
    <property type="match status" value="1"/>
</dbReference>
<feature type="transmembrane region" description="Helical" evidence="7">
    <location>
        <begin position="522"/>
        <end position="539"/>
    </location>
</feature>
<evidence type="ECO:0000256" key="6">
    <source>
        <dbReference type="ARBA" id="ARBA00023136"/>
    </source>
</evidence>
<evidence type="ECO:0000256" key="3">
    <source>
        <dbReference type="ARBA" id="ARBA00022692"/>
    </source>
</evidence>
<dbReference type="EMBL" id="RCHS01001235">
    <property type="protein sequence ID" value="RMX54605.1"/>
    <property type="molecule type" value="Genomic_DNA"/>
</dbReference>
<organism evidence="8 9">
    <name type="scientific">Pocillopora damicornis</name>
    <name type="common">Cauliflower coral</name>
    <name type="synonym">Millepora damicornis</name>
    <dbReference type="NCBI Taxonomy" id="46731"/>
    <lineage>
        <taxon>Eukaryota</taxon>
        <taxon>Metazoa</taxon>
        <taxon>Cnidaria</taxon>
        <taxon>Anthozoa</taxon>
        <taxon>Hexacorallia</taxon>
        <taxon>Scleractinia</taxon>
        <taxon>Astrocoeniina</taxon>
        <taxon>Pocilloporidae</taxon>
        <taxon>Pocillopora</taxon>
    </lineage>
</organism>
<reference evidence="8 9" key="1">
    <citation type="journal article" date="2018" name="Sci. Rep.">
        <title>Comparative analysis of the Pocillopora damicornis genome highlights role of immune system in coral evolution.</title>
        <authorList>
            <person name="Cunning R."/>
            <person name="Bay R.A."/>
            <person name="Gillette P."/>
            <person name="Baker A.C."/>
            <person name="Traylor-Knowles N."/>
        </authorList>
    </citation>
    <scope>NUCLEOTIDE SEQUENCE [LARGE SCALE GENOMIC DNA]</scope>
    <source>
        <strain evidence="8">RSMAS</strain>
        <tissue evidence="8">Whole animal</tissue>
    </source>
</reference>
<protein>
    <recommendedName>
        <fullName evidence="10">Major facilitator superfamily (MFS) profile domain-containing protein</fullName>
    </recommendedName>
</protein>
<evidence type="ECO:0000256" key="7">
    <source>
        <dbReference type="SAM" id="Phobius"/>
    </source>
</evidence>
<name>A0A3M6ULS7_POCDA</name>
<dbReference type="GO" id="GO:0015833">
    <property type="term" value="P:peptide transport"/>
    <property type="evidence" value="ECO:0007669"/>
    <property type="project" value="UniProtKB-KW"/>
</dbReference>
<dbReference type="AlphaFoldDB" id="A0A3M6ULS7"/>
<evidence type="ECO:0000313" key="8">
    <source>
        <dbReference type="EMBL" id="RMX54605.1"/>
    </source>
</evidence>
<feature type="transmembrane region" description="Helical" evidence="7">
    <location>
        <begin position="645"/>
        <end position="665"/>
    </location>
</feature>
<feature type="transmembrane region" description="Helical" evidence="7">
    <location>
        <begin position="85"/>
        <end position="105"/>
    </location>
</feature>
<dbReference type="SUPFAM" id="SSF103473">
    <property type="entry name" value="MFS general substrate transporter"/>
    <property type="match status" value="1"/>
</dbReference>
<feature type="transmembrane region" description="Helical" evidence="7">
    <location>
        <begin position="604"/>
        <end position="625"/>
    </location>
</feature>
<dbReference type="GO" id="GO:0022857">
    <property type="term" value="F:transmembrane transporter activity"/>
    <property type="evidence" value="ECO:0007669"/>
    <property type="project" value="InterPro"/>
</dbReference>
<evidence type="ECO:0008006" key="10">
    <source>
        <dbReference type="Google" id="ProtNLM"/>
    </source>
</evidence>
<dbReference type="Proteomes" id="UP000275408">
    <property type="component" value="Unassembled WGS sequence"/>
</dbReference>
<feature type="transmembrane region" description="Helical" evidence="7">
    <location>
        <begin position="338"/>
        <end position="357"/>
    </location>
</feature>
<dbReference type="Pfam" id="PF00854">
    <property type="entry name" value="PTR2"/>
    <property type="match status" value="1"/>
</dbReference>
<keyword evidence="3 7" id="KW-0812">Transmembrane</keyword>
<accession>A0A3M6ULS7</accession>
<feature type="transmembrane region" description="Helical" evidence="7">
    <location>
        <begin position="363"/>
        <end position="383"/>
    </location>
</feature>
<feature type="transmembrane region" description="Helical" evidence="7">
    <location>
        <begin position="45"/>
        <end position="65"/>
    </location>
</feature>
<evidence type="ECO:0000256" key="5">
    <source>
        <dbReference type="ARBA" id="ARBA00022989"/>
    </source>
</evidence>
<keyword evidence="4" id="KW-0571">Peptide transport</keyword>
<keyword evidence="4" id="KW-0813">Transport</keyword>
<evidence type="ECO:0000256" key="4">
    <source>
        <dbReference type="ARBA" id="ARBA00022856"/>
    </source>
</evidence>
<feature type="transmembrane region" description="Helical" evidence="7">
    <location>
        <begin position="260"/>
        <end position="280"/>
    </location>
</feature>
<dbReference type="InterPro" id="IPR036259">
    <property type="entry name" value="MFS_trans_sf"/>
</dbReference>
<feature type="transmembrane region" description="Helical" evidence="7">
    <location>
        <begin position="440"/>
        <end position="461"/>
    </location>
</feature>
<feature type="transmembrane region" description="Helical" evidence="7">
    <location>
        <begin position="295"/>
        <end position="317"/>
    </location>
</feature>